<proteinExistence type="predicted"/>
<dbReference type="EMBL" id="HBUF01314267">
    <property type="protein sequence ID" value="CAG6693783.1"/>
    <property type="molecule type" value="Transcribed_RNA"/>
</dbReference>
<evidence type="ECO:0000313" key="2">
    <source>
        <dbReference type="EMBL" id="CAG6693783.1"/>
    </source>
</evidence>
<sequence>MLVDLVFAGHKYSNKIIQVVIDFKQNEPPWDIGYENGLVRNGFLKMCVLTRKEKSRGHAVKRARATYAGKGNSRKVETRGEKGKGHLLGREIQESRFGHLE</sequence>
<feature type="region of interest" description="Disordered" evidence="1">
    <location>
        <begin position="68"/>
        <end position="88"/>
    </location>
</feature>
<reference evidence="2" key="1">
    <citation type="submission" date="2021-05" db="EMBL/GenBank/DDBJ databases">
        <authorList>
            <person name="Alioto T."/>
            <person name="Alioto T."/>
            <person name="Gomez Garrido J."/>
        </authorList>
    </citation>
    <scope>NUCLEOTIDE SEQUENCE</scope>
</reference>
<dbReference type="AlphaFoldDB" id="A0A8D8XFR6"/>
<evidence type="ECO:0000256" key="1">
    <source>
        <dbReference type="SAM" id="MobiDB-lite"/>
    </source>
</evidence>
<protein>
    <submittedName>
        <fullName evidence="2">Uncharacterized protein</fullName>
    </submittedName>
</protein>
<feature type="compositionally biased region" description="Basic and acidic residues" evidence="1">
    <location>
        <begin position="74"/>
        <end position="88"/>
    </location>
</feature>
<accession>A0A8D8XFR6</accession>
<name>A0A8D8XFR6_9HEMI</name>
<organism evidence="2">
    <name type="scientific">Cacopsylla melanoneura</name>
    <dbReference type="NCBI Taxonomy" id="428564"/>
    <lineage>
        <taxon>Eukaryota</taxon>
        <taxon>Metazoa</taxon>
        <taxon>Ecdysozoa</taxon>
        <taxon>Arthropoda</taxon>
        <taxon>Hexapoda</taxon>
        <taxon>Insecta</taxon>
        <taxon>Pterygota</taxon>
        <taxon>Neoptera</taxon>
        <taxon>Paraneoptera</taxon>
        <taxon>Hemiptera</taxon>
        <taxon>Sternorrhyncha</taxon>
        <taxon>Psylloidea</taxon>
        <taxon>Psyllidae</taxon>
        <taxon>Psyllinae</taxon>
        <taxon>Cacopsylla</taxon>
    </lineage>
</organism>